<dbReference type="OrthoDB" id="2751374at2759"/>
<name>A0A8K0UTG4_9AGAR</name>
<dbReference type="EMBL" id="JAEVFJ010000008">
    <property type="protein sequence ID" value="KAH8102905.1"/>
    <property type="molecule type" value="Genomic_DNA"/>
</dbReference>
<evidence type="ECO:0000313" key="2">
    <source>
        <dbReference type="Proteomes" id="UP000813824"/>
    </source>
</evidence>
<comment type="caution">
    <text evidence="1">The sequence shown here is derived from an EMBL/GenBank/DDBJ whole genome shotgun (WGS) entry which is preliminary data.</text>
</comment>
<dbReference type="AlphaFoldDB" id="A0A8K0UTG4"/>
<organism evidence="1 2">
    <name type="scientific">Cristinia sonorae</name>
    <dbReference type="NCBI Taxonomy" id="1940300"/>
    <lineage>
        <taxon>Eukaryota</taxon>
        <taxon>Fungi</taxon>
        <taxon>Dikarya</taxon>
        <taxon>Basidiomycota</taxon>
        <taxon>Agaricomycotina</taxon>
        <taxon>Agaricomycetes</taxon>
        <taxon>Agaricomycetidae</taxon>
        <taxon>Agaricales</taxon>
        <taxon>Pleurotineae</taxon>
        <taxon>Stephanosporaceae</taxon>
        <taxon>Cristinia</taxon>
    </lineage>
</organism>
<evidence type="ECO:0000313" key="1">
    <source>
        <dbReference type="EMBL" id="KAH8102905.1"/>
    </source>
</evidence>
<reference evidence="1" key="1">
    <citation type="journal article" date="2021" name="New Phytol.">
        <title>Evolutionary innovations through gain and loss of genes in the ectomycorrhizal Boletales.</title>
        <authorList>
            <person name="Wu G."/>
            <person name="Miyauchi S."/>
            <person name="Morin E."/>
            <person name="Kuo A."/>
            <person name="Drula E."/>
            <person name="Varga T."/>
            <person name="Kohler A."/>
            <person name="Feng B."/>
            <person name="Cao Y."/>
            <person name="Lipzen A."/>
            <person name="Daum C."/>
            <person name="Hundley H."/>
            <person name="Pangilinan J."/>
            <person name="Johnson J."/>
            <person name="Barry K."/>
            <person name="LaButti K."/>
            <person name="Ng V."/>
            <person name="Ahrendt S."/>
            <person name="Min B."/>
            <person name="Choi I.G."/>
            <person name="Park H."/>
            <person name="Plett J.M."/>
            <person name="Magnuson J."/>
            <person name="Spatafora J.W."/>
            <person name="Nagy L.G."/>
            <person name="Henrissat B."/>
            <person name="Grigoriev I.V."/>
            <person name="Yang Z.L."/>
            <person name="Xu J."/>
            <person name="Martin F.M."/>
        </authorList>
    </citation>
    <scope>NUCLEOTIDE SEQUENCE</scope>
    <source>
        <strain evidence="1">KKN 215</strain>
    </source>
</reference>
<protein>
    <submittedName>
        <fullName evidence="1">Uncharacterized protein</fullName>
    </submittedName>
</protein>
<keyword evidence="2" id="KW-1185">Reference proteome</keyword>
<dbReference type="Proteomes" id="UP000813824">
    <property type="component" value="Unassembled WGS sequence"/>
</dbReference>
<accession>A0A8K0UTG4</accession>
<proteinExistence type="predicted"/>
<sequence>MSISGQIYLARELKDLILNHLDKGSIAACTLLTRDPQWHAVAREHLFRKIVIHDKYKNHNHNLFAFHQLLDSGCTEHTLKYIKGLTICGESSVDTELTAVDLGRILMSLPGLDSLHLEKVWIQTSAGGSSLSFPPPSLKELHLEHVYLTLEIDLKRASGTDDEPIVPSQFSLVELLRLFKSIDVFHLRHIEFTWHSALEQHANRVALLRSVAHREGQKVATPLGVIDFALVAPKAPNFLFLLEMITNSSTLGAVQRLEVSPPDKAVSDVESILPRVALTLDHVHIHLHHTEYLALITFNLSSCRKLRSLRLSSDFHVSGAIPVHRGDKVGALFRTAQQAPQSITELEIELRYHRHYPQGRPAILQNLMLDWEALDKNLSSRAELMEVQFVINELRSSICGEPLPEVFAQEIELVKRGLPLLLAKKRVDIKYVEAGST</sequence>
<gene>
    <name evidence="1" type="ORF">BXZ70DRAFT_758214</name>
</gene>